<reference evidence="5" key="3">
    <citation type="submission" date="2015-06" db="UniProtKB">
        <authorList>
            <consortium name="EnsemblMetazoa"/>
        </authorList>
    </citation>
    <scope>IDENTIFICATION</scope>
</reference>
<dbReference type="STRING" id="283909.R7UFA3"/>
<feature type="repeat" description="WD" evidence="3">
    <location>
        <begin position="224"/>
        <end position="265"/>
    </location>
</feature>
<dbReference type="EMBL" id="AMQN01008835">
    <property type="status" value="NOT_ANNOTATED_CDS"/>
    <property type="molecule type" value="Genomic_DNA"/>
</dbReference>
<evidence type="ECO:0000313" key="6">
    <source>
        <dbReference type="Proteomes" id="UP000014760"/>
    </source>
</evidence>
<dbReference type="PANTHER" id="PTHR19879:SF9">
    <property type="entry name" value="TRANSCRIPTION INITIATION FACTOR TFIID SUBUNIT 5"/>
    <property type="match status" value="1"/>
</dbReference>
<dbReference type="InterPro" id="IPR036322">
    <property type="entry name" value="WD40_repeat_dom_sf"/>
</dbReference>
<dbReference type="PROSITE" id="PS50294">
    <property type="entry name" value="WD_REPEATS_REGION"/>
    <property type="match status" value="2"/>
</dbReference>
<accession>R7UFA3</accession>
<dbReference type="OrthoDB" id="674604at2759"/>
<dbReference type="Proteomes" id="UP000014760">
    <property type="component" value="Unassembled WGS sequence"/>
</dbReference>
<dbReference type="InterPro" id="IPR001680">
    <property type="entry name" value="WD40_rpt"/>
</dbReference>
<dbReference type="PROSITE" id="PS50082">
    <property type="entry name" value="WD_REPEATS_2"/>
    <property type="match status" value="4"/>
</dbReference>
<feature type="repeat" description="WD" evidence="3">
    <location>
        <begin position="202"/>
        <end position="223"/>
    </location>
</feature>
<proteinExistence type="predicted"/>
<dbReference type="SMART" id="SM00320">
    <property type="entry name" value="WD40"/>
    <property type="match status" value="5"/>
</dbReference>
<dbReference type="AlphaFoldDB" id="R7UFA3"/>
<evidence type="ECO:0000313" key="4">
    <source>
        <dbReference type="EMBL" id="ELU02453.1"/>
    </source>
</evidence>
<organism evidence="4">
    <name type="scientific">Capitella teleta</name>
    <name type="common">Polychaete worm</name>
    <dbReference type="NCBI Taxonomy" id="283909"/>
    <lineage>
        <taxon>Eukaryota</taxon>
        <taxon>Metazoa</taxon>
        <taxon>Spiralia</taxon>
        <taxon>Lophotrochozoa</taxon>
        <taxon>Annelida</taxon>
        <taxon>Polychaeta</taxon>
        <taxon>Sedentaria</taxon>
        <taxon>Scolecida</taxon>
        <taxon>Capitellidae</taxon>
        <taxon>Capitella</taxon>
    </lineage>
</organism>
<evidence type="ECO:0000313" key="5">
    <source>
        <dbReference type="EnsemblMetazoa" id="CapteP222914"/>
    </source>
</evidence>
<reference evidence="6" key="1">
    <citation type="submission" date="2012-12" db="EMBL/GenBank/DDBJ databases">
        <authorList>
            <person name="Hellsten U."/>
            <person name="Grimwood J."/>
            <person name="Chapman J.A."/>
            <person name="Shapiro H."/>
            <person name="Aerts A."/>
            <person name="Otillar R.P."/>
            <person name="Terry A.Y."/>
            <person name="Boore J.L."/>
            <person name="Simakov O."/>
            <person name="Marletaz F."/>
            <person name="Cho S.-J."/>
            <person name="Edsinger-Gonzales E."/>
            <person name="Havlak P."/>
            <person name="Kuo D.-H."/>
            <person name="Larsson T."/>
            <person name="Lv J."/>
            <person name="Arendt D."/>
            <person name="Savage R."/>
            <person name="Osoegawa K."/>
            <person name="de Jong P."/>
            <person name="Lindberg D.R."/>
            <person name="Seaver E.C."/>
            <person name="Weisblat D.A."/>
            <person name="Putnam N.H."/>
            <person name="Grigoriev I.V."/>
            <person name="Rokhsar D.S."/>
        </authorList>
    </citation>
    <scope>NUCLEOTIDE SEQUENCE</scope>
    <source>
        <strain evidence="6">I ESC-2004</strain>
    </source>
</reference>
<dbReference type="Pfam" id="PF00400">
    <property type="entry name" value="WD40"/>
    <property type="match status" value="6"/>
</dbReference>
<keyword evidence="1 3" id="KW-0853">WD repeat</keyword>
<evidence type="ECO:0000256" key="3">
    <source>
        <dbReference type="PROSITE-ProRule" id="PRU00221"/>
    </source>
</evidence>
<keyword evidence="2" id="KW-0677">Repeat</keyword>
<dbReference type="SUPFAM" id="SSF50978">
    <property type="entry name" value="WD40 repeat-like"/>
    <property type="match status" value="1"/>
</dbReference>
<feature type="repeat" description="WD" evidence="3">
    <location>
        <begin position="61"/>
        <end position="88"/>
    </location>
</feature>
<dbReference type="HOGENOM" id="CLU_850588_0_0_1"/>
<dbReference type="CDD" id="cd00200">
    <property type="entry name" value="WD40"/>
    <property type="match status" value="1"/>
</dbReference>
<dbReference type="OMA" id="ELCHHTE"/>
<reference evidence="4 6" key="2">
    <citation type="journal article" date="2013" name="Nature">
        <title>Insights into bilaterian evolution from three spiralian genomes.</title>
        <authorList>
            <person name="Simakov O."/>
            <person name="Marletaz F."/>
            <person name="Cho S.J."/>
            <person name="Edsinger-Gonzales E."/>
            <person name="Havlak P."/>
            <person name="Hellsten U."/>
            <person name="Kuo D.H."/>
            <person name="Larsson T."/>
            <person name="Lv J."/>
            <person name="Arendt D."/>
            <person name="Savage R."/>
            <person name="Osoegawa K."/>
            <person name="de Jong P."/>
            <person name="Grimwood J."/>
            <person name="Chapman J.A."/>
            <person name="Shapiro H."/>
            <person name="Aerts A."/>
            <person name="Otillar R.P."/>
            <person name="Terry A.Y."/>
            <person name="Boore J.L."/>
            <person name="Grigoriev I.V."/>
            <person name="Lindberg D.R."/>
            <person name="Seaver E.C."/>
            <person name="Weisblat D.A."/>
            <person name="Putnam N.H."/>
            <person name="Rokhsar D.S."/>
        </authorList>
    </citation>
    <scope>NUCLEOTIDE SEQUENCE</scope>
    <source>
        <strain evidence="4 6">I ESC-2004</strain>
    </source>
</reference>
<dbReference type="InterPro" id="IPR015943">
    <property type="entry name" value="WD40/YVTN_repeat-like_dom_sf"/>
</dbReference>
<dbReference type="PRINTS" id="PR00320">
    <property type="entry name" value="GPROTEINBRPT"/>
</dbReference>
<dbReference type="EnsemblMetazoa" id="CapteT222914">
    <property type="protein sequence ID" value="CapteP222914"/>
    <property type="gene ID" value="CapteG222914"/>
</dbReference>
<dbReference type="InterPro" id="IPR020472">
    <property type="entry name" value="WD40_PAC1"/>
</dbReference>
<dbReference type="PANTHER" id="PTHR19879">
    <property type="entry name" value="TRANSCRIPTION INITIATION FACTOR TFIID"/>
    <property type="match status" value="1"/>
</dbReference>
<keyword evidence="6" id="KW-1185">Reference proteome</keyword>
<evidence type="ECO:0000256" key="1">
    <source>
        <dbReference type="ARBA" id="ARBA00022574"/>
    </source>
</evidence>
<gene>
    <name evidence="4" type="ORF">CAPTEDRAFT_222914</name>
</gene>
<name>R7UFA3_CAPTE</name>
<sequence length="327" mass="36435">MEKEVSSQQEFSRIDTRHFGGHSDEINCVAFSPDYEILVTGSDDNNVCVFNAVTGKLVVKVRGHSGAIRAVAVSPNSKYFASASYDNTEGYCKKILSGHKDLVQCVAFSHNSKYLVRYYHIFATQFISYTTDDNLSVNAFQATGSWDRTLRLWSLENNGEDVLILTGHEGNIHAVAFSREGMMVGVHLIGYRLRKVCVISKASGSWDRTIRLWNPRNGKLLYVLEGHQGWVQALCFSPDSLFVASACDDDTVRVWDCVTGECVKVLEGEMCLSHSEKDPTPCLQGSIMLPAVAQCLWVKPPLPNVVERISEKVERLMLMYSCGQCEA</sequence>
<evidence type="ECO:0000256" key="2">
    <source>
        <dbReference type="ARBA" id="ARBA00022737"/>
    </source>
</evidence>
<feature type="repeat" description="WD" evidence="3">
    <location>
        <begin position="19"/>
        <end position="60"/>
    </location>
</feature>
<dbReference type="EMBL" id="KB304051">
    <property type="protein sequence ID" value="ELU02453.1"/>
    <property type="molecule type" value="Genomic_DNA"/>
</dbReference>
<dbReference type="Gene3D" id="2.130.10.10">
    <property type="entry name" value="YVTN repeat-like/Quinoprotein amine dehydrogenase"/>
    <property type="match status" value="3"/>
</dbReference>
<protein>
    <submittedName>
        <fullName evidence="4 5">Uncharacterized protein</fullName>
    </submittedName>
</protein>